<keyword evidence="3" id="KW-0805">Transcription regulation</keyword>
<feature type="compositionally biased region" description="Basic and acidic residues" evidence="7">
    <location>
        <begin position="122"/>
        <end position="131"/>
    </location>
</feature>
<feature type="region of interest" description="Disordered" evidence="7">
    <location>
        <begin position="30"/>
        <end position="49"/>
    </location>
</feature>
<feature type="compositionally biased region" description="Pro residues" evidence="7">
    <location>
        <begin position="274"/>
        <end position="288"/>
    </location>
</feature>
<dbReference type="SUPFAM" id="SSF102031">
    <property type="entry name" value="AXH domain"/>
    <property type="match status" value="1"/>
</dbReference>
<evidence type="ECO:0000313" key="9">
    <source>
        <dbReference type="EMBL" id="KOB73828.1"/>
    </source>
</evidence>
<keyword evidence="2" id="KW-0678">Repressor</keyword>
<keyword evidence="6" id="KW-0539">Nucleus</keyword>
<proteinExistence type="predicted"/>
<evidence type="ECO:0000256" key="7">
    <source>
        <dbReference type="SAM" id="MobiDB-lite"/>
    </source>
</evidence>
<feature type="domain" description="AXH" evidence="8">
    <location>
        <begin position="127"/>
        <end position="256"/>
    </location>
</feature>
<evidence type="ECO:0000256" key="2">
    <source>
        <dbReference type="ARBA" id="ARBA00022491"/>
    </source>
</evidence>
<dbReference type="Pfam" id="PF08517">
    <property type="entry name" value="AXH"/>
    <property type="match status" value="1"/>
</dbReference>
<evidence type="ECO:0000256" key="3">
    <source>
        <dbReference type="ARBA" id="ARBA00023015"/>
    </source>
</evidence>
<evidence type="ECO:0000259" key="8">
    <source>
        <dbReference type="PROSITE" id="PS51148"/>
    </source>
</evidence>
<accession>A0A0L7LE63</accession>
<evidence type="ECO:0000256" key="4">
    <source>
        <dbReference type="ARBA" id="ARBA00023125"/>
    </source>
</evidence>
<evidence type="ECO:0000256" key="1">
    <source>
        <dbReference type="ARBA" id="ARBA00004123"/>
    </source>
</evidence>
<feature type="region of interest" description="Disordered" evidence="7">
    <location>
        <begin position="93"/>
        <end position="134"/>
    </location>
</feature>
<dbReference type="Proteomes" id="UP000037510">
    <property type="component" value="Unassembled WGS sequence"/>
</dbReference>
<dbReference type="PANTHER" id="PTHR13392:SF13">
    <property type="entry name" value="AXH DOMAIN-CONTAINING PROTEIN"/>
    <property type="match status" value="1"/>
</dbReference>
<name>A0A0L7LE63_OPEBR</name>
<keyword evidence="4" id="KW-0238">DNA-binding</keyword>
<feature type="region of interest" description="Disordered" evidence="7">
    <location>
        <begin position="256"/>
        <end position="320"/>
    </location>
</feature>
<feature type="compositionally biased region" description="Pro residues" evidence="7">
    <location>
        <begin position="104"/>
        <end position="121"/>
    </location>
</feature>
<dbReference type="InterPro" id="IPR036096">
    <property type="entry name" value="Ataxin_AXH_dom_sf"/>
</dbReference>
<dbReference type="InterPro" id="IPR043404">
    <property type="entry name" value="ATAXIN1-like"/>
</dbReference>
<sequence>MISASLPGEALGQLGVLPLGHLYPPAPPSGMTPEFLAPQPRPYARYNPRRRDVMPTPPAPAPYPSVPAYPFLPHPASYAPYMYRRAQQQPTYPIRPRASSGFVPPAPAPHSPPTAPAPVPTPREEPARSPDRAAPAPYFCRGALIRLEDGSLRRVEEMRTEDFVMSADRNGELALTQCTLLRLDERGDRLSLTLTYGRNRTQVELDSTVEHPFFVYGRGWASCKPERTLGQYGLHVQRLQVGDVCVSLVPRKHAQAAAPSGTTVHEPVHQPVHQPRPPQHPTSAPPQTHPENLSVKEDARGKRRWSASDAAEDCPPLKKR</sequence>
<dbReference type="GO" id="GO:0003677">
    <property type="term" value="F:DNA binding"/>
    <property type="evidence" value="ECO:0007669"/>
    <property type="project" value="UniProtKB-KW"/>
</dbReference>
<dbReference type="AlphaFoldDB" id="A0A0L7LE63"/>
<evidence type="ECO:0000256" key="6">
    <source>
        <dbReference type="ARBA" id="ARBA00023242"/>
    </source>
</evidence>
<comment type="caution">
    <text evidence="9">The sequence shown here is derived from an EMBL/GenBank/DDBJ whole genome shotgun (WGS) entry which is preliminary data.</text>
</comment>
<dbReference type="STRING" id="104452.A0A0L7LE63"/>
<keyword evidence="10" id="KW-1185">Reference proteome</keyword>
<gene>
    <name evidence="9" type="ORF">OBRU01_10889</name>
</gene>
<comment type="subcellular location">
    <subcellularLocation>
        <location evidence="1">Nucleus</location>
    </subcellularLocation>
</comment>
<dbReference type="CDD" id="cd00081">
    <property type="entry name" value="Hint"/>
    <property type="match status" value="1"/>
</dbReference>
<dbReference type="PANTHER" id="PTHR13392">
    <property type="entry name" value="ATAXIN 1"/>
    <property type="match status" value="1"/>
</dbReference>
<evidence type="ECO:0000256" key="5">
    <source>
        <dbReference type="ARBA" id="ARBA00023163"/>
    </source>
</evidence>
<dbReference type="PROSITE" id="PS51148">
    <property type="entry name" value="AXH"/>
    <property type="match status" value="1"/>
</dbReference>
<organism evidence="9 10">
    <name type="scientific">Operophtera brumata</name>
    <name type="common">Winter moth</name>
    <name type="synonym">Phalaena brumata</name>
    <dbReference type="NCBI Taxonomy" id="104452"/>
    <lineage>
        <taxon>Eukaryota</taxon>
        <taxon>Metazoa</taxon>
        <taxon>Ecdysozoa</taxon>
        <taxon>Arthropoda</taxon>
        <taxon>Hexapoda</taxon>
        <taxon>Insecta</taxon>
        <taxon>Pterygota</taxon>
        <taxon>Neoptera</taxon>
        <taxon>Endopterygota</taxon>
        <taxon>Lepidoptera</taxon>
        <taxon>Glossata</taxon>
        <taxon>Ditrysia</taxon>
        <taxon>Geometroidea</taxon>
        <taxon>Geometridae</taxon>
        <taxon>Larentiinae</taxon>
        <taxon>Operophtera</taxon>
    </lineage>
</organism>
<dbReference type="EMBL" id="JTDY01001455">
    <property type="protein sequence ID" value="KOB73828.1"/>
    <property type="molecule type" value="Genomic_DNA"/>
</dbReference>
<dbReference type="GO" id="GO:0003723">
    <property type="term" value="F:RNA binding"/>
    <property type="evidence" value="ECO:0007669"/>
    <property type="project" value="InterPro"/>
</dbReference>
<dbReference type="GO" id="GO:0006355">
    <property type="term" value="P:regulation of DNA-templated transcription"/>
    <property type="evidence" value="ECO:0007669"/>
    <property type="project" value="InterPro"/>
</dbReference>
<feature type="compositionally biased region" description="Low complexity" evidence="7">
    <location>
        <begin position="262"/>
        <end position="273"/>
    </location>
</feature>
<dbReference type="GO" id="GO:0005634">
    <property type="term" value="C:nucleus"/>
    <property type="evidence" value="ECO:0007669"/>
    <property type="project" value="UniProtKB-SubCell"/>
</dbReference>
<keyword evidence="5" id="KW-0804">Transcription</keyword>
<dbReference type="Gene3D" id="2.170.16.10">
    <property type="entry name" value="Hedgehog/Intein (Hint) domain"/>
    <property type="match status" value="1"/>
</dbReference>
<reference evidence="9 10" key="1">
    <citation type="journal article" date="2015" name="Genome Biol. Evol.">
        <title>The genome of winter moth (Operophtera brumata) provides a genomic perspective on sexual dimorphism and phenology.</title>
        <authorList>
            <person name="Derks M.F."/>
            <person name="Smit S."/>
            <person name="Salis L."/>
            <person name="Schijlen E."/>
            <person name="Bossers A."/>
            <person name="Mateman C."/>
            <person name="Pijl A.S."/>
            <person name="de Ridder D."/>
            <person name="Groenen M.A."/>
            <person name="Visser M.E."/>
            <person name="Megens H.J."/>
        </authorList>
    </citation>
    <scope>NUCLEOTIDE SEQUENCE [LARGE SCALE GENOMIC DNA]</scope>
    <source>
        <strain evidence="9">WM2013NL</strain>
        <tissue evidence="9">Head and thorax</tissue>
    </source>
</reference>
<evidence type="ECO:0000313" key="10">
    <source>
        <dbReference type="Proteomes" id="UP000037510"/>
    </source>
</evidence>
<dbReference type="SMART" id="SM00536">
    <property type="entry name" value="AXH"/>
    <property type="match status" value="1"/>
</dbReference>
<protein>
    <submittedName>
        <fullName evidence="9">Ataxin-1</fullName>
    </submittedName>
</protein>
<dbReference type="InterPro" id="IPR003652">
    <property type="entry name" value="Ataxin_AXH_dom"/>
</dbReference>